<sequence length="250" mass="27768">MGRSEARQLLEKHNVLVRLLTRLVDAFETNSDELPSSTYPSHLPQSDQDEGESSDRRATIANLLVGVFGVDPSYVARTTSFLFPLSGENLTEEAVPTPNPPRILVWPAGNTLGRSRFHPFERLFNVITDVAYILGSLTNMRPLYGDSVLPQGWWNLAARSSYLHYIRLLLTLLSYVQVQFLATLNFTSNLTCIASLAAIGEVRFTVFRCTMMMVMYLVDKFGALGRIIAVGSLIRISIPKDSIVRAGPAC</sequence>
<proteinExistence type="predicted"/>
<feature type="region of interest" description="Disordered" evidence="1">
    <location>
        <begin position="31"/>
        <end position="55"/>
    </location>
</feature>
<dbReference type="AlphaFoldDB" id="A0A183B7T0"/>
<keyword evidence="3" id="KW-1185">Reference proteome</keyword>
<protein>
    <submittedName>
        <fullName evidence="4">TRP domain-containing protein</fullName>
    </submittedName>
</protein>
<dbReference type="EMBL" id="UZAN01060014">
    <property type="protein sequence ID" value="VDP92537.1"/>
    <property type="molecule type" value="Genomic_DNA"/>
</dbReference>
<dbReference type="WBParaSite" id="ECPE_0001530501-mRNA-1">
    <property type="protein sequence ID" value="ECPE_0001530501-mRNA-1"/>
    <property type="gene ID" value="ECPE_0001530501"/>
</dbReference>
<evidence type="ECO:0000313" key="3">
    <source>
        <dbReference type="Proteomes" id="UP000272942"/>
    </source>
</evidence>
<reference evidence="4" key="1">
    <citation type="submission" date="2016-06" db="UniProtKB">
        <authorList>
            <consortium name="WormBaseParasite"/>
        </authorList>
    </citation>
    <scope>IDENTIFICATION</scope>
</reference>
<reference evidence="2 3" key="2">
    <citation type="submission" date="2018-11" db="EMBL/GenBank/DDBJ databases">
        <authorList>
            <consortium name="Pathogen Informatics"/>
        </authorList>
    </citation>
    <scope>NUCLEOTIDE SEQUENCE [LARGE SCALE GENOMIC DNA]</scope>
    <source>
        <strain evidence="2 3">Egypt</strain>
    </source>
</reference>
<evidence type="ECO:0000256" key="1">
    <source>
        <dbReference type="SAM" id="MobiDB-lite"/>
    </source>
</evidence>
<feature type="compositionally biased region" description="Polar residues" evidence="1">
    <location>
        <begin position="31"/>
        <end position="46"/>
    </location>
</feature>
<evidence type="ECO:0000313" key="4">
    <source>
        <dbReference type="WBParaSite" id="ECPE_0001530501-mRNA-1"/>
    </source>
</evidence>
<dbReference type="Proteomes" id="UP000272942">
    <property type="component" value="Unassembled WGS sequence"/>
</dbReference>
<name>A0A183B7T0_9TREM</name>
<accession>A0A183B7T0</accession>
<evidence type="ECO:0000313" key="2">
    <source>
        <dbReference type="EMBL" id="VDP92537.1"/>
    </source>
</evidence>
<organism evidence="4">
    <name type="scientific">Echinostoma caproni</name>
    <dbReference type="NCBI Taxonomy" id="27848"/>
    <lineage>
        <taxon>Eukaryota</taxon>
        <taxon>Metazoa</taxon>
        <taxon>Spiralia</taxon>
        <taxon>Lophotrochozoa</taxon>
        <taxon>Platyhelminthes</taxon>
        <taxon>Trematoda</taxon>
        <taxon>Digenea</taxon>
        <taxon>Plagiorchiida</taxon>
        <taxon>Echinostomata</taxon>
        <taxon>Echinostomatoidea</taxon>
        <taxon>Echinostomatidae</taxon>
        <taxon>Echinostoma</taxon>
    </lineage>
</organism>
<gene>
    <name evidence="2" type="ORF">ECPE_LOCUS15265</name>
</gene>
<dbReference type="OrthoDB" id="6278451at2759"/>